<gene>
    <name evidence="4" type="ORF">EVS81_13805</name>
</gene>
<protein>
    <submittedName>
        <fullName evidence="4">TetR/AcrR family transcriptional regulator</fullName>
    </submittedName>
</protein>
<dbReference type="SUPFAM" id="SSF46689">
    <property type="entry name" value="Homeodomain-like"/>
    <property type="match status" value="1"/>
</dbReference>
<organism evidence="4 5">
    <name type="scientific">Leucobacter triazinivorans</name>
    <dbReference type="NCBI Taxonomy" id="1784719"/>
    <lineage>
        <taxon>Bacteria</taxon>
        <taxon>Bacillati</taxon>
        <taxon>Actinomycetota</taxon>
        <taxon>Actinomycetes</taxon>
        <taxon>Micrococcales</taxon>
        <taxon>Microbacteriaceae</taxon>
        <taxon>Leucobacter</taxon>
    </lineage>
</organism>
<feature type="domain" description="HTH tetR-type" evidence="3">
    <location>
        <begin position="8"/>
        <end position="68"/>
    </location>
</feature>
<feature type="DNA-binding region" description="H-T-H motif" evidence="2">
    <location>
        <begin position="31"/>
        <end position="50"/>
    </location>
</feature>
<evidence type="ECO:0000256" key="1">
    <source>
        <dbReference type="ARBA" id="ARBA00023125"/>
    </source>
</evidence>
<proteinExistence type="predicted"/>
<dbReference type="InterPro" id="IPR001647">
    <property type="entry name" value="HTH_TetR"/>
</dbReference>
<dbReference type="GO" id="GO:0003677">
    <property type="term" value="F:DNA binding"/>
    <property type="evidence" value="ECO:0007669"/>
    <property type="project" value="UniProtKB-UniRule"/>
</dbReference>
<name>A0A4P6KJH7_9MICO</name>
<evidence type="ECO:0000259" key="3">
    <source>
        <dbReference type="PROSITE" id="PS50977"/>
    </source>
</evidence>
<dbReference type="Proteomes" id="UP000289260">
    <property type="component" value="Chromosome"/>
</dbReference>
<evidence type="ECO:0000313" key="4">
    <source>
        <dbReference type="EMBL" id="QBE49764.1"/>
    </source>
</evidence>
<dbReference type="Gene3D" id="1.10.357.10">
    <property type="entry name" value="Tetracycline Repressor, domain 2"/>
    <property type="match status" value="1"/>
</dbReference>
<dbReference type="AlphaFoldDB" id="A0A4P6KJH7"/>
<dbReference type="OrthoDB" id="9816296at2"/>
<evidence type="ECO:0000256" key="2">
    <source>
        <dbReference type="PROSITE-ProRule" id="PRU00335"/>
    </source>
</evidence>
<keyword evidence="1 2" id="KW-0238">DNA-binding</keyword>
<accession>A0A4P6KJH7</accession>
<sequence>MPKDIDPEARLRDIADATVRVARASGAHAVTIRAVARELGGSTTLVTNYLPSRAALILNVLDRASARWRADYEHIAAGLSPLQRFEALVAGEPDPDETEAVLRALILEIVANADVEATLRDALRRESEAFREALRRTAAEAGFADADLAADLGYLLLRGAYFANAEDPTRWATRRTREVALAALRALPRTPRAPR</sequence>
<dbReference type="InterPro" id="IPR009057">
    <property type="entry name" value="Homeodomain-like_sf"/>
</dbReference>
<dbReference type="EMBL" id="CP035806">
    <property type="protein sequence ID" value="QBE49764.1"/>
    <property type="molecule type" value="Genomic_DNA"/>
</dbReference>
<reference evidence="4 5" key="1">
    <citation type="submission" date="2019-02" db="EMBL/GenBank/DDBJ databases">
        <authorList>
            <person name="Sun L."/>
            <person name="Pan D."/>
            <person name="Wu X."/>
        </authorList>
    </citation>
    <scope>NUCLEOTIDE SEQUENCE [LARGE SCALE GENOMIC DNA]</scope>
    <source>
        <strain evidence="4 5">JW-1</strain>
    </source>
</reference>
<dbReference type="RefSeq" id="WP_130110877.1">
    <property type="nucleotide sequence ID" value="NZ_CP035806.1"/>
</dbReference>
<evidence type="ECO:0000313" key="5">
    <source>
        <dbReference type="Proteomes" id="UP000289260"/>
    </source>
</evidence>
<dbReference type="KEGG" id="ltr:EVS81_13805"/>
<dbReference type="PROSITE" id="PS50977">
    <property type="entry name" value="HTH_TETR_2"/>
    <property type="match status" value="1"/>
</dbReference>
<keyword evidence="5" id="KW-1185">Reference proteome</keyword>